<dbReference type="Pfam" id="PF04932">
    <property type="entry name" value="Wzy_C"/>
    <property type="match status" value="1"/>
</dbReference>
<feature type="transmembrane region" description="Helical" evidence="5">
    <location>
        <begin position="289"/>
        <end position="305"/>
    </location>
</feature>
<feature type="transmembrane region" description="Helical" evidence="5">
    <location>
        <begin position="89"/>
        <end position="112"/>
    </location>
</feature>
<dbReference type="InterPro" id="IPR007016">
    <property type="entry name" value="O-antigen_ligase-rel_domated"/>
</dbReference>
<dbReference type="RefSeq" id="WP_193954844.1">
    <property type="nucleotide sequence ID" value="NZ_JADEYS010000022.1"/>
</dbReference>
<comment type="subcellular location">
    <subcellularLocation>
        <location evidence="1">Membrane</location>
        <topology evidence="1">Multi-pass membrane protein</topology>
    </subcellularLocation>
</comment>
<dbReference type="Proteomes" id="UP000640333">
    <property type="component" value="Unassembled WGS sequence"/>
</dbReference>
<evidence type="ECO:0000313" key="7">
    <source>
        <dbReference type="EMBL" id="MBE9399152.1"/>
    </source>
</evidence>
<evidence type="ECO:0000259" key="6">
    <source>
        <dbReference type="Pfam" id="PF04932"/>
    </source>
</evidence>
<reference evidence="7" key="1">
    <citation type="submission" date="2020-10" db="EMBL/GenBank/DDBJ databases">
        <title>Bacterium isolated from coastal waters sediment.</title>
        <authorList>
            <person name="Chen R.-J."/>
            <person name="Lu D.-C."/>
            <person name="Zhu K.-L."/>
            <person name="Du Z.-J."/>
        </authorList>
    </citation>
    <scope>NUCLEOTIDE SEQUENCE</scope>
    <source>
        <strain evidence="7">N1Y112</strain>
    </source>
</reference>
<name>A0A8J7FDN2_9GAMM</name>
<feature type="transmembrane region" description="Helical" evidence="5">
    <location>
        <begin position="64"/>
        <end position="83"/>
    </location>
</feature>
<evidence type="ECO:0000256" key="4">
    <source>
        <dbReference type="ARBA" id="ARBA00023136"/>
    </source>
</evidence>
<comment type="caution">
    <text evidence="7">The sequence shown here is derived from an EMBL/GenBank/DDBJ whole genome shotgun (WGS) entry which is preliminary data.</text>
</comment>
<keyword evidence="2 5" id="KW-0812">Transmembrane</keyword>
<sequence>MADSANKSLSSILMPLGFGLLSGVLFVFLLGNLPLKWTFFILLAVTGVGGLLFLNILQVRTKQLMLMLAAFLMPILYDINFYYQEDPPFYVHANGFGVAITDVLFAMLIIAWAAETVVGKRSHHPPAPVPTNWKFAMIGLFLINFLSAVTTPEPFFAFSMLWQQVKVYFIFVYLIKNVNSFDTVKRLGYVFVAVLATQAVIVFEQKLVGAIFTDSLLGQRTTWQNTGGPLRVSGTLGQPNALAMFMNQLMLIGIFLGLSEKNTLRKLAILGFVAFAAMAEIFTASRGGWAGLAIAFVVCMVLWRMRRGNGLIASISLVALVGSVLFSALFLGSGDFRARLTQDDKGTAEVRIPLMEVAENLVAANPLTGVGLNHYTYYMAQYDRTFDAITANFDAPVHNTFMLIAGEIGIPGAMFAIAMILFTLYRSFMLFFRSDGTISAIALGIFGGVLSWVIHNTVDPTSIYSEYPFWILSGLCIAMDRIHAKQQAKLDHRSASGPDPDVKTA</sequence>
<dbReference type="GO" id="GO:0016020">
    <property type="term" value="C:membrane"/>
    <property type="evidence" value="ECO:0007669"/>
    <property type="project" value="UniProtKB-SubCell"/>
</dbReference>
<dbReference type="PANTHER" id="PTHR37422">
    <property type="entry name" value="TEICHURONIC ACID BIOSYNTHESIS PROTEIN TUAE"/>
    <property type="match status" value="1"/>
</dbReference>
<feature type="transmembrane region" description="Helical" evidence="5">
    <location>
        <begin position="37"/>
        <end position="57"/>
    </location>
</feature>
<gene>
    <name evidence="7" type="ORF">IOQ59_17970</name>
</gene>
<feature type="transmembrane region" description="Helical" evidence="5">
    <location>
        <begin position="267"/>
        <end position="283"/>
    </location>
</feature>
<dbReference type="PANTHER" id="PTHR37422:SF13">
    <property type="entry name" value="LIPOPOLYSACCHARIDE BIOSYNTHESIS PROTEIN PA4999-RELATED"/>
    <property type="match status" value="1"/>
</dbReference>
<keyword evidence="7" id="KW-0436">Ligase</keyword>
<evidence type="ECO:0000313" key="8">
    <source>
        <dbReference type="Proteomes" id="UP000640333"/>
    </source>
</evidence>
<evidence type="ECO:0000256" key="5">
    <source>
        <dbReference type="SAM" id="Phobius"/>
    </source>
</evidence>
<feature type="transmembrane region" description="Helical" evidence="5">
    <location>
        <begin position="401"/>
        <end position="425"/>
    </location>
</feature>
<feature type="transmembrane region" description="Helical" evidence="5">
    <location>
        <begin position="155"/>
        <end position="175"/>
    </location>
</feature>
<proteinExistence type="predicted"/>
<protein>
    <submittedName>
        <fullName evidence="7">O-antigen ligase family protein</fullName>
    </submittedName>
</protein>
<dbReference type="GO" id="GO:0016874">
    <property type="term" value="F:ligase activity"/>
    <property type="evidence" value="ECO:0007669"/>
    <property type="project" value="UniProtKB-KW"/>
</dbReference>
<feature type="transmembrane region" description="Helical" evidence="5">
    <location>
        <begin position="437"/>
        <end position="455"/>
    </location>
</feature>
<feature type="domain" description="O-antigen ligase-related" evidence="6">
    <location>
        <begin position="273"/>
        <end position="416"/>
    </location>
</feature>
<feature type="transmembrane region" description="Helical" evidence="5">
    <location>
        <begin position="241"/>
        <end position="258"/>
    </location>
</feature>
<feature type="transmembrane region" description="Helical" evidence="5">
    <location>
        <begin position="187"/>
        <end position="203"/>
    </location>
</feature>
<evidence type="ECO:0000256" key="2">
    <source>
        <dbReference type="ARBA" id="ARBA00022692"/>
    </source>
</evidence>
<feature type="transmembrane region" description="Helical" evidence="5">
    <location>
        <begin position="312"/>
        <end position="331"/>
    </location>
</feature>
<keyword evidence="3 5" id="KW-1133">Transmembrane helix</keyword>
<evidence type="ECO:0000256" key="3">
    <source>
        <dbReference type="ARBA" id="ARBA00022989"/>
    </source>
</evidence>
<evidence type="ECO:0000256" key="1">
    <source>
        <dbReference type="ARBA" id="ARBA00004141"/>
    </source>
</evidence>
<accession>A0A8J7FDN2</accession>
<keyword evidence="8" id="KW-1185">Reference proteome</keyword>
<dbReference type="EMBL" id="JADEYS010000022">
    <property type="protein sequence ID" value="MBE9399152.1"/>
    <property type="molecule type" value="Genomic_DNA"/>
</dbReference>
<keyword evidence="4 5" id="KW-0472">Membrane</keyword>
<organism evidence="7 8">
    <name type="scientific">Pontibacterium sinense</name>
    <dbReference type="NCBI Taxonomy" id="2781979"/>
    <lineage>
        <taxon>Bacteria</taxon>
        <taxon>Pseudomonadati</taxon>
        <taxon>Pseudomonadota</taxon>
        <taxon>Gammaproteobacteria</taxon>
        <taxon>Oceanospirillales</taxon>
        <taxon>Oceanospirillaceae</taxon>
        <taxon>Pontibacterium</taxon>
    </lineage>
</organism>
<dbReference type="AlphaFoldDB" id="A0A8J7FDN2"/>
<dbReference type="InterPro" id="IPR051533">
    <property type="entry name" value="WaaL-like"/>
</dbReference>
<feature type="transmembrane region" description="Helical" evidence="5">
    <location>
        <begin position="12"/>
        <end position="31"/>
    </location>
</feature>
<feature type="transmembrane region" description="Helical" evidence="5">
    <location>
        <begin position="133"/>
        <end position="149"/>
    </location>
</feature>